<evidence type="ECO:0000313" key="2">
    <source>
        <dbReference type="Proteomes" id="UP000176628"/>
    </source>
</evidence>
<organism evidence="1 2">
    <name type="scientific">Candidatus Curtissbacteria bacterium RBG_16_39_7</name>
    <dbReference type="NCBI Taxonomy" id="1797707"/>
    <lineage>
        <taxon>Bacteria</taxon>
        <taxon>Candidatus Curtissiibacteriota</taxon>
    </lineage>
</organism>
<protein>
    <submittedName>
        <fullName evidence="1">Uncharacterized protein</fullName>
    </submittedName>
</protein>
<name>A0A1F5G451_9BACT</name>
<reference evidence="1 2" key="1">
    <citation type="journal article" date="2016" name="Nat. Commun.">
        <title>Thousands of microbial genomes shed light on interconnected biogeochemical processes in an aquifer system.</title>
        <authorList>
            <person name="Anantharaman K."/>
            <person name="Brown C.T."/>
            <person name="Hug L.A."/>
            <person name="Sharon I."/>
            <person name="Castelle C.J."/>
            <person name="Probst A.J."/>
            <person name="Thomas B.C."/>
            <person name="Singh A."/>
            <person name="Wilkins M.J."/>
            <person name="Karaoz U."/>
            <person name="Brodie E.L."/>
            <person name="Williams K.H."/>
            <person name="Hubbard S.S."/>
            <person name="Banfield J.F."/>
        </authorList>
    </citation>
    <scope>NUCLEOTIDE SEQUENCE [LARGE SCALE GENOMIC DNA]</scope>
</reference>
<dbReference type="Proteomes" id="UP000176628">
    <property type="component" value="Unassembled WGS sequence"/>
</dbReference>
<evidence type="ECO:0000313" key="1">
    <source>
        <dbReference type="EMBL" id="OGD86656.1"/>
    </source>
</evidence>
<accession>A0A1F5G451</accession>
<dbReference type="AlphaFoldDB" id="A0A1F5G451"/>
<sequence length="109" mass="12297">MTETENSIFKVDPEKLEWFVLADSEIGVAKNIAFLKTPHETLGNDCPGNIYTVFRLTDQEEILNLGSYCEVCRKKPIVPLSKEKLNRAIATERKLKEVLTGRGEENSSP</sequence>
<proteinExistence type="predicted"/>
<gene>
    <name evidence="1" type="ORF">A2Z23_01905</name>
</gene>
<comment type="caution">
    <text evidence="1">The sequence shown here is derived from an EMBL/GenBank/DDBJ whole genome shotgun (WGS) entry which is preliminary data.</text>
</comment>
<dbReference type="EMBL" id="MFAV01000012">
    <property type="protein sequence ID" value="OGD86656.1"/>
    <property type="molecule type" value="Genomic_DNA"/>
</dbReference>